<dbReference type="GO" id="GO:0051301">
    <property type="term" value="P:cell division"/>
    <property type="evidence" value="ECO:0007669"/>
    <property type="project" value="UniProtKB-KW"/>
</dbReference>
<dbReference type="GO" id="GO:0030476">
    <property type="term" value="P:ascospore wall assembly"/>
    <property type="evidence" value="ECO:0007669"/>
    <property type="project" value="EnsemblFungi"/>
</dbReference>
<evidence type="ECO:0000313" key="8">
    <source>
        <dbReference type="Proteomes" id="UP000001640"/>
    </source>
</evidence>
<dbReference type="OMA" id="YNEWNED"/>
<dbReference type="Pfam" id="PF05839">
    <property type="entry name" value="Apc13p"/>
    <property type="match status" value="1"/>
</dbReference>
<evidence type="ECO:0000256" key="5">
    <source>
        <dbReference type="ARBA" id="ARBA00023306"/>
    </source>
</evidence>
<dbReference type="STRING" id="1064592.G0V7B1"/>
<sequence>MSNNSSYRDSYFQYQHLVLSHHILYNEWDLDEFLALDEQEAIKRGDSANTDGELEGSSSSNNKGNVMQHVNDDTYWDSFDEEADWAVFSKAQLDTRGMATFQAPTADAVTPPVTGSIFDGRTLQQARARVIGWHEAGRGSRASC</sequence>
<gene>
    <name evidence="7" type="primary">NCAS0A08010</name>
    <name evidence="7" type="ordered locus">NCAS_0A08010</name>
</gene>
<dbReference type="GO" id="GO:0005680">
    <property type="term" value="C:anaphase-promoting complex"/>
    <property type="evidence" value="ECO:0007669"/>
    <property type="project" value="EnsemblFungi"/>
</dbReference>
<dbReference type="RefSeq" id="XP_003673740.1">
    <property type="nucleotide sequence ID" value="XM_003673692.1"/>
</dbReference>
<dbReference type="KEGG" id="ncs:NCAS_0A08010"/>
<dbReference type="GO" id="GO:0016567">
    <property type="term" value="P:protein ubiquitination"/>
    <property type="evidence" value="ECO:0007669"/>
    <property type="project" value="EnsemblFungi"/>
</dbReference>
<keyword evidence="8" id="KW-1185">Reference proteome</keyword>
<evidence type="ECO:0000256" key="1">
    <source>
        <dbReference type="ARBA" id="ARBA00006940"/>
    </source>
</evidence>
<protein>
    <submittedName>
        <fullName evidence="7">Uncharacterized protein</fullName>
    </submittedName>
</protein>
<keyword evidence="2" id="KW-0132">Cell division</keyword>
<feature type="region of interest" description="Disordered" evidence="6">
    <location>
        <begin position="45"/>
        <end position="67"/>
    </location>
</feature>
<evidence type="ECO:0000256" key="3">
    <source>
        <dbReference type="ARBA" id="ARBA00022776"/>
    </source>
</evidence>
<name>G0V7B1_NAUCA</name>
<evidence type="ECO:0000256" key="4">
    <source>
        <dbReference type="ARBA" id="ARBA00022786"/>
    </source>
</evidence>
<dbReference type="HOGENOM" id="CLU_150173_0_0_1"/>
<evidence type="ECO:0000256" key="2">
    <source>
        <dbReference type="ARBA" id="ARBA00022618"/>
    </source>
</evidence>
<reference key="2">
    <citation type="submission" date="2011-08" db="EMBL/GenBank/DDBJ databases">
        <title>Genome sequence of Naumovozyma castellii.</title>
        <authorList>
            <person name="Gordon J.L."/>
            <person name="Armisen D."/>
            <person name="Proux-Wera E."/>
            <person name="OhEigeartaigh S.S."/>
            <person name="Byrne K.P."/>
            <person name="Wolfe K.H."/>
        </authorList>
    </citation>
    <scope>NUCLEOTIDE SEQUENCE</scope>
    <source>
        <strain>Type strain:CBS 4309</strain>
    </source>
</reference>
<keyword evidence="3" id="KW-0498">Mitosis</keyword>
<dbReference type="eggNOG" id="ENOG502S9HM">
    <property type="taxonomic scope" value="Eukaryota"/>
</dbReference>
<dbReference type="GO" id="GO:0031145">
    <property type="term" value="P:anaphase-promoting complex-dependent catabolic process"/>
    <property type="evidence" value="ECO:0007669"/>
    <property type="project" value="EnsemblFungi"/>
</dbReference>
<dbReference type="EMBL" id="HE576752">
    <property type="protein sequence ID" value="CCC67359.1"/>
    <property type="molecule type" value="Genomic_DNA"/>
</dbReference>
<dbReference type="GO" id="GO:1904824">
    <property type="term" value="P:anaphase-promoting complex assembly"/>
    <property type="evidence" value="ECO:0007669"/>
    <property type="project" value="EnsemblFungi"/>
</dbReference>
<dbReference type="InParanoid" id="G0V7B1"/>
<dbReference type="InterPro" id="IPR008401">
    <property type="entry name" value="Apc13"/>
</dbReference>
<keyword evidence="4" id="KW-0833">Ubl conjugation pathway</keyword>
<feature type="compositionally biased region" description="Polar residues" evidence="6">
    <location>
        <begin position="56"/>
        <end position="65"/>
    </location>
</feature>
<accession>G0V7B1</accession>
<evidence type="ECO:0000256" key="6">
    <source>
        <dbReference type="SAM" id="MobiDB-lite"/>
    </source>
</evidence>
<evidence type="ECO:0000313" key="7">
    <source>
        <dbReference type="EMBL" id="CCC67359.1"/>
    </source>
</evidence>
<dbReference type="GeneID" id="96900838"/>
<dbReference type="GO" id="GO:0030071">
    <property type="term" value="P:regulation of mitotic metaphase/anaphase transition"/>
    <property type="evidence" value="ECO:0007669"/>
    <property type="project" value="EnsemblFungi"/>
</dbReference>
<comment type="similarity">
    <text evidence="1">Belongs to the APC13 family.</text>
</comment>
<dbReference type="FunCoup" id="G0V7B1">
    <property type="interactions" value="247"/>
</dbReference>
<dbReference type="AlphaFoldDB" id="G0V7B1"/>
<proteinExistence type="inferred from homology"/>
<keyword evidence="5" id="KW-0131">Cell cycle</keyword>
<dbReference type="OrthoDB" id="4038621at2759"/>
<reference evidence="8" key="1">
    <citation type="journal article" date="2011" name="Proc. Natl. Acad. Sci. U.S.A.">
        <title>Evolutionary erosion of yeast sex chromosomes by mating-type switching accidents.</title>
        <authorList>
            <person name="Gordon J.L."/>
            <person name="Armisen D."/>
            <person name="Proux-Wera E."/>
            <person name="Oheigeartaigh S.S."/>
            <person name="Byrne K.P."/>
            <person name="Wolfe K.H."/>
        </authorList>
    </citation>
    <scope>NUCLEOTIDE SEQUENCE [LARGE SCALE GENOMIC DNA]</scope>
    <source>
        <strain evidence="8">ATCC 76901 / BCRC 22586 / CBS 4309 / NBRC 1992 / NRRL Y-12630</strain>
    </source>
</reference>
<dbReference type="Proteomes" id="UP000001640">
    <property type="component" value="Chromosome 1"/>
</dbReference>
<organism evidence="7 8">
    <name type="scientific">Naumovozyma castellii</name>
    <name type="common">Yeast</name>
    <name type="synonym">Saccharomyces castellii</name>
    <dbReference type="NCBI Taxonomy" id="27288"/>
    <lineage>
        <taxon>Eukaryota</taxon>
        <taxon>Fungi</taxon>
        <taxon>Dikarya</taxon>
        <taxon>Ascomycota</taxon>
        <taxon>Saccharomycotina</taxon>
        <taxon>Saccharomycetes</taxon>
        <taxon>Saccharomycetales</taxon>
        <taxon>Saccharomycetaceae</taxon>
        <taxon>Naumovozyma</taxon>
    </lineage>
</organism>
<dbReference type="GO" id="GO:0061630">
    <property type="term" value="F:ubiquitin protein ligase activity"/>
    <property type="evidence" value="ECO:0007669"/>
    <property type="project" value="EnsemblFungi"/>
</dbReference>